<dbReference type="Gene3D" id="1.25.40.90">
    <property type="match status" value="1"/>
</dbReference>
<evidence type="ECO:0000256" key="7">
    <source>
        <dbReference type="PROSITE-ProRule" id="PRU00192"/>
    </source>
</evidence>
<proteinExistence type="inferred from homology"/>
<feature type="domain" description="VHS" evidence="10">
    <location>
        <begin position="17"/>
        <end position="143"/>
    </location>
</feature>
<gene>
    <name evidence="11" type="ORF">GSOID_T00000855001</name>
</gene>
<dbReference type="SMART" id="SM00288">
    <property type="entry name" value="VHS"/>
    <property type="match status" value="1"/>
</dbReference>
<dbReference type="PANTHER" id="PTHR45929">
    <property type="entry name" value="JAK PATHWAY SIGNAL TRANSDUCTION ADAPTOR MOLECULE"/>
    <property type="match status" value="1"/>
</dbReference>
<dbReference type="InParanoid" id="E4WQ55"/>
<evidence type="ECO:0000256" key="8">
    <source>
        <dbReference type="SAM" id="MobiDB-lite"/>
    </source>
</evidence>
<evidence type="ECO:0000256" key="2">
    <source>
        <dbReference type="ARBA" id="ARBA00009666"/>
    </source>
</evidence>
<dbReference type="InterPro" id="IPR036028">
    <property type="entry name" value="SH3-like_dom_sf"/>
</dbReference>
<dbReference type="SUPFAM" id="SSF48464">
    <property type="entry name" value="ENTH/VHS domain"/>
    <property type="match status" value="1"/>
</dbReference>
<dbReference type="InterPro" id="IPR008942">
    <property type="entry name" value="ENTH_VHS"/>
</dbReference>
<evidence type="ECO:0000259" key="10">
    <source>
        <dbReference type="PROSITE" id="PS50179"/>
    </source>
</evidence>
<feature type="domain" description="SH3" evidence="9">
    <location>
        <begin position="209"/>
        <end position="268"/>
    </location>
</feature>
<protein>
    <recommendedName>
        <fullName evidence="13">Signal transducing adapter molecule 1</fullName>
    </recommendedName>
</protein>
<dbReference type="GO" id="GO:0031901">
    <property type="term" value="C:early endosome membrane"/>
    <property type="evidence" value="ECO:0007669"/>
    <property type="project" value="UniProtKB-SubCell"/>
</dbReference>
<keyword evidence="5" id="KW-0967">Endosome</keyword>
<dbReference type="InterPro" id="IPR002014">
    <property type="entry name" value="VHS_dom"/>
</dbReference>
<dbReference type="FunFam" id="2.30.30.40:FF:000072">
    <property type="entry name" value="Unconventional Myosin IB"/>
    <property type="match status" value="1"/>
</dbReference>
<comment type="subcellular location">
    <subcellularLocation>
        <location evidence="1">Early endosome membrane</location>
        <topology evidence="1">Peripheral membrane protein</topology>
        <orientation evidence="1">Cytoplasmic side</orientation>
    </subcellularLocation>
</comment>
<dbReference type="PRINTS" id="PR00499">
    <property type="entry name" value="P67PHOX"/>
</dbReference>
<feature type="compositionally biased region" description="Low complexity" evidence="8">
    <location>
        <begin position="465"/>
        <end position="477"/>
    </location>
</feature>
<dbReference type="Proteomes" id="UP000001307">
    <property type="component" value="Unassembled WGS sequence"/>
</dbReference>
<feature type="compositionally biased region" description="Low complexity" evidence="8">
    <location>
        <begin position="444"/>
        <end position="457"/>
    </location>
</feature>
<dbReference type="PANTHER" id="PTHR45929:SF3">
    <property type="entry name" value="JAK PATHWAY SIGNAL TRANSDUCTION ADAPTOR MOLECULE"/>
    <property type="match status" value="1"/>
</dbReference>
<dbReference type="Gene3D" id="1.20.5.1940">
    <property type="match status" value="1"/>
</dbReference>
<reference evidence="11" key="1">
    <citation type="journal article" date="2010" name="Science">
        <title>Plasticity of animal genome architecture unmasked by rapid evolution of a pelagic tunicate.</title>
        <authorList>
            <person name="Denoeud F."/>
            <person name="Henriet S."/>
            <person name="Mungpakdee S."/>
            <person name="Aury J.M."/>
            <person name="Da Silva C."/>
            <person name="Brinkmann H."/>
            <person name="Mikhaleva J."/>
            <person name="Olsen L.C."/>
            <person name="Jubin C."/>
            <person name="Canestro C."/>
            <person name="Bouquet J.M."/>
            <person name="Danks G."/>
            <person name="Poulain J."/>
            <person name="Campsteijn C."/>
            <person name="Adamski M."/>
            <person name="Cross I."/>
            <person name="Yadetie F."/>
            <person name="Muffato M."/>
            <person name="Louis A."/>
            <person name="Butcher S."/>
            <person name="Tsagkogeorga G."/>
            <person name="Konrad A."/>
            <person name="Singh S."/>
            <person name="Jensen M.F."/>
            <person name="Cong E.H."/>
            <person name="Eikeseth-Otteraa H."/>
            <person name="Noel B."/>
            <person name="Anthouard V."/>
            <person name="Porcel B.M."/>
            <person name="Kachouri-Lafond R."/>
            <person name="Nishino A."/>
            <person name="Ugolini M."/>
            <person name="Chourrout P."/>
            <person name="Nishida H."/>
            <person name="Aasland R."/>
            <person name="Huzurbazar S."/>
            <person name="Westhof E."/>
            <person name="Delsuc F."/>
            <person name="Lehrach H."/>
            <person name="Reinhardt R."/>
            <person name="Weissenbach J."/>
            <person name="Roy S.W."/>
            <person name="Artiguenave F."/>
            <person name="Postlethwait J.H."/>
            <person name="Manak J.R."/>
            <person name="Thompson E.M."/>
            <person name="Jaillon O."/>
            <person name="Du Pasquier L."/>
            <person name="Boudinot P."/>
            <person name="Liberles D.A."/>
            <person name="Volff J.N."/>
            <person name="Philippe H."/>
            <person name="Lenhard B."/>
            <person name="Roest Crollius H."/>
            <person name="Wincker P."/>
            <person name="Chourrout D."/>
        </authorList>
    </citation>
    <scope>NUCLEOTIDE SEQUENCE [LARGE SCALE GENOMIC DNA]</scope>
</reference>
<dbReference type="Pfam" id="PF00790">
    <property type="entry name" value="VHS"/>
    <property type="match status" value="1"/>
</dbReference>
<accession>E4WQ55</accession>
<keyword evidence="3 7" id="KW-0728">SH3 domain</keyword>
<dbReference type="OrthoDB" id="10068368at2759"/>
<dbReference type="GO" id="GO:0043328">
    <property type="term" value="P:protein transport to vacuole involved in ubiquitin-dependent protein catabolic process via the multivesicular body sorting pathway"/>
    <property type="evidence" value="ECO:0007669"/>
    <property type="project" value="TreeGrafter"/>
</dbReference>
<comment type="similarity">
    <text evidence="2">Belongs to the STAM family.</text>
</comment>
<dbReference type="PRINTS" id="PR00452">
    <property type="entry name" value="SH3DOMAIN"/>
</dbReference>
<dbReference type="EMBL" id="FN653015">
    <property type="protein sequence ID" value="CBY20848.1"/>
    <property type="molecule type" value="Genomic_DNA"/>
</dbReference>
<name>E4WQ55_OIKDI</name>
<dbReference type="AlphaFoldDB" id="E4WQ55"/>
<keyword evidence="12" id="KW-1185">Reference proteome</keyword>
<dbReference type="PROSITE" id="PS50330">
    <property type="entry name" value="UIM"/>
    <property type="match status" value="1"/>
</dbReference>
<dbReference type="InterPro" id="IPR050670">
    <property type="entry name" value="STAM"/>
</dbReference>
<dbReference type="Gene3D" id="2.30.30.40">
    <property type="entry name" value="SH3 Domains"/>
    <property type="match status" value="1"/>
</dbReference>
<feature type="compositionally biased region" description="Polar residues" evidence="8">
    <location>
        <begin position="420"/>
        <end position="438"/>
    </location>
</feature>
<evidence type="ECO:0000256" key="6">
    <source>
        <dbReference type="ARBA" id="ARBA00022927"/>
    </source>
</evidence>
<dbReference type="CDD" id="cd11820">
    <property type="entry name" value="SH3_STAM"/>
    <property type="match status" value="1"/>
</dbReference>
<keyword evidence="4" id="KW-0813">Transport</keyword>
<feature type="compositionally biased region" description="Low complexity" evidence="8">
    <location>
        <begin position="526"/>
        <end position="545"/>
    </location>
</feature>
<dbReference type="SUPFAM" id="SSF50044">
    <property type="entry name" value="SH3-domain"/>
    <property type="match status" value="1"/>
</dbReference>
<evidence type="ECO:0000313" key="12">
    <source>
        <dbReference type="Proteomes" id="UP000001307"/>
    </source>
</evidence>
<dbReference type="GO" id="GO:0033565">
    <property type="term" value="C:ESCRT-0 complex"/>
    <property type="evidence" value="ECO:0007669"/>
    <property type="project" value="TreeGrafter"/>
</dbReference>
<feature type="compositionally biased region" description="Low complexity" evidence="8">
    <location>
        <begin position="499"/>
        <end position="513"/>
    </location>
</feature>
<evidence type="ECO:0000256" key="4">
    <source>
        <dbReference type="ARBA" id="ARBA00022448"/>
    </source>
</evidence>
<evidence type="ECO:0000259" key="9">
    <source>
        <dbReference type="PROSITE" id="PS50002"/>
    </source>
</evidence>
<feature type="compositionally biased region" description="Pro residues" evidence="8">
    <location>
        <begin position="478"/>
        <end position="488"/>
    </location>
</feature>
<evidence type="ECO:0000313" key="11">
    <source>
        <dbReference type="EMBL" id="CBY20848.1"/>
    </source>
</evidence>
<organism evidence="11">
    <name type="scientific">Oikopleura dioica</name>
    <name type="common">Tunicate</name>
    <dbReference type="NCBI Taxonomy" id="34765"/>
    <lineage>
        <taxon>Eukaryota</taxon>
        <taxon>Metazoa</taxon>
        <taxon>Chordata</taxon>
        <taxon>Tunicata</taxon>
        <taxon>Appendicularia</taxon>
        <taxon>Copelata</taxon>
        <taxon>Oikopleuridae</taxon>
        <taxon>Oikopleura</taxon>
    </lineage>
</organism>
<evidence type="ECO:0000256" key="1">
    <source>
        <dbReference type="ARBA" id="ARBA00004469"/>
    </source>
</evidence>
<dbReference type="PROSITE" id="PS50179">
    <property type="entry name" value="VHS"/>
    <property type="match status" value="1"/>
</dbReference>
<dbReference type="PROSITE" id="PS50002">
    <property type="entry name" value="SH3"/>
    <property type="match status" value="1"/>
</dbReference>
<evidence type="ECO:0000256" key="5">
    <source>
        <dbReference type="ARBA" id="ARBA00022753"/>
    </source>
</evidence>
<keyword evidence="6" id="KW-0653">Protein transport</keyword>
<feature type="region of interest" description="Disordered" evidence="8">
    <location>
        <begin position="420"/>
        <end position="545"/>
    </location>
</feature>
<dbReference type="InterPro" id="IPR003903">
    <property type="entry name" value="UIM_dom"/>
</dbReference>
<dbReference type="Pfam" id="PF14604">
    <property type="entry name" value="SH3_9"/>
    <property type="match status" value="1"/>
</dbReference>
<dbReference type="InterPro" id="IPR001452">
    <property type="entry name" value="SH3_domain"/>
</dbReference>
<dbReference type="GO" id="GO:0035091">
    <property type="term" value="F:phosphatidylinositol binding"/>
    <property type="evidence" value="ECO:0007669"/>
    <property type="project" value="InterPro"/>
</dbReference>
<evidence type="ECO:0008006" key="13">
    <source>
        <dbReference type="Google" id="ProtNLM"/>
    </source>
</evidence>
<dbReference type="GO" id="GO:0043130">
    <property type="term" value="F:ubiquitin binding"/>
    <property type="evidence" value="ECO:0007669"/>
    <property type="project" value="InterPro"/>
</dbReference>
<evidence type="ECO:0000256" key="3">
    <source>
        <dbReference type="ARBA" id="ARBA00022443"/>
    </source>
</evidence>
<dbReference type="CDD" id="cd03568">
    <property type="entry name" value="VHS_STAM"/>
    <property type="match status" value="1"/>
</dbReference>
<dbReference type="SMART" id="SM00326">
    <property type="entry name" value="SH3"/>
    <property type="match status" value="1"/>
</dbReference>
<sequence length="545" mass="61025">MGLFGTSSPFDPLLDKICNENVVSEDWSLILSVCDKARASPKNAKDCLTSITKKIQHKIPRVALQALVVLDAATSNAGREFQRCVCSQEFINELRPIVGRTDLVGEKCKELILKWTKEFEHDSELSMIVSFYHFLRANGTHFPEPKSEKRPISNNPDAVDSQKEADDLAIALQLSLQEEEAKKQSTKVKENQTPSLYYSTLQTSPITDPKSIKVKALYDFEAVEDNELTFRADDIIILIEECDPNWWEGSLNGKSGLFPANFVTKTIDVKTEPQKKTEKKVVIKVDEALLDKTLEQVESADPSEENDSPEMLQSEEICSKMGAIIDSKLSEMDTEQLELTQLNEKILQCLQLYDSLMQDQLSTMNTSYMPQMTNSMASMSMQYAPGVQQYAHPQSQHYSQGYQPVETPQPAEINHHAMQQGYQSSHLPQRSMMGNQPAQGMYMPASSHQQAHPQQQQYFTPPPSAYSSGSPYSGPYEPTAPPPTPPVTDPSVLQHHHQQVQPGYQQPMGYQQGFDQSAQGGPSHLQQAPPQQHAQPQQSQAQNLL</sequence>